<dbReference type="EMBL" id="QRAL01000061">
    <property type="protein sequence ID" value="RSU46191.1"/>
    <property type="molecule type" value="Genomic_DNA"/>
</dbReference>
<evidence type="ECO:0000313" key="2">
    <source>
        <dbReference type="Proteomes" id="UP000287401"/>
    </source>
</evidence>
<dbReference type="Proteomes" id="UP000287401">
    <property type="component" value="Unassembled WGS sequence"/>
</dbReference>
<gene>
    <name evidence="1" type="ORF">DAH51_26190</name>
</gene>
<proteinExistence type="predicted"/>
<reference evidence="1 2" key="1">
    <citation type="submission" date="2018-07" db="EMBL/GenBank/DDBJ databases">
        <title>Genomic and Epidemiologic Investigation of an Indolent Hospital Outbreak.</title>
        <authorList>
            <person name="Johnson R.C."/>
            <person name="Deming C."/>
            <person name="Conlan S."/>
            <person name="Zellmer C.J."/>
            <person name="Michelin A.V."/>
            <person name="Lee-Lin S."/>
            <person name="Thomas P.J."/>
            <person name="Park M."/>
            <person name="Weingarten R.A."/>
            <person name="Less J."/>
            <person name="Dekker J.P."/>
            <person name="Frank K.M."/>
            <person name="Musser K.A."/>
            <person name="Mcquiston J.R."/>
            <person name="Henderson D.K."/>
            <person name="Lau A.F."/>
            <person name="Palmore T.N."/>
            <person name="Segre J.A."/>
        </authorList>
    </citation>
    <scope>NUCLEOTIDE SEQUENCE [LARGE SCALE GENOMIC DNA]</scope>
    <source>
        <strain evidence="1 2">SK-NIH.Env6_1116</strain>
    </source>
</reference>
<accession>A0A430BCC1</accession>
<name>A0A430BCC1_SPHYA</name>
<dbReference type="AlphaFoldDB" id="A0A430BCC1"/>
<protein>
    <submittedName>
        <fullName evidence="1">Uncharacterized protein</fullName>
    </submittedName>
</protein>
<sequence>MMVVRIEIWPGGDEQAAFEIGRMDVANVGTVADVGAYAASVTQRATPTIGVPSFVRSVTVASHPRGDGPWALVARVLGEAAPAPLNNPKSSTDG</sequence>
<evidence type="ECO:0000313" key="1">
    <source>
        <dbReference type="EMBL" id="RSU46191.1"/>
    </source>
</evidence>
<comment type="caution">
    <text evidence="1">The sequence shown here is derived from an EMBL/GenBank/DDBJ whole genome shotgun (WGS) entry which is preliminary data.</text>
</comment>
<organism evidence="1 2">
    <name type="scientific">Sphingobium yanoikuyae</name>
    <name type="common">Sphingomonas yanoikuyae</name>
    <dbReference type="NCBI Taxonomy" id="13690"/>
    <lineage>
        <taxon>Bacteria</taxon>
        <taxon>Pseudomonadati</taxon>
        <taxon>Pseudomonadota</taxon>
        <taxon>Alphaproteobacteria</taxon>
        <taxon>Sphingomonadales</taxon>
        <taxon>Sphingomonadaceae</taxon>
        <taxon>Sphingobium</taxon>
    </lineage>
</organism>